<keyword evidence="1" id="KW-0813">Transport</keyword>
<dbReference type="SUPFAM" id="SSF56281">
    <property type="entry name" value="Metallo-hydrolase/oxidoreductase"/>
    <property type="match status" value="1"/>
</dbReference>
<evidence type="ECO:0000256" key="3">
    <source>
        <dbReference type="ARBA" id="ARBA00022982"/>
    </source>
</evidence>
<evidence type="ECO:0000256" key="4">
    <source>
        <dbReference type="ARBA" id="ARBA00023004"/>
    </source>
</evidence>
<keyword evidence="3" id="KW-0249">Electron transport</keyword>
<evidence type="ECO:0008006" key="9">
    <source>
        <dbReference type="Google" id="ProtNLM"/>
    </source>
</evidence>
<gene>
    <name evidence="7" type="ORF">PCOR1329_LOCUS44057</name>
</gene>
<dbReference type="SUPFAM" id="SSF50475">
    <property type="entry name" value="FMN-binding split barrel"/>
    <property type="match status" value="1"/>
</dbReference>
<dbReference type="SMART" id="SM00849">
    <property type="entry name" value="Lactamase_B"/>
    <property type="match status" value="1"/>
</dbReference>
<dbReference type="CDD" id="cd07709">
    <property type="entry name" value="flavodiiron_proteins_MBL-fold"/>
    <property type="match status" value="1"/>
</dbReference>
<sequence length="618" mass="68097">MPAACDLAAGLQVGLQPVEQVGIDLCSSICSLLWLGGVVLFPRRSDIRTWEGLTPGKQYKLKTVTAGVAEDTTTIRSMDLDRDRFDIEFALTHGTTYNSYVIKGDKVAIVDASHEKFNDLYFEALDKEVDYATVSYLIVSHTEPDHSGLVPRILEKCAAAGNESIVVVGSKVCIQFLQNLCFTPFNSEVVANGAKIDLGKGHELEFVIAPNLHWPDTMFTFDHGTKFLYTCDAFGMHYCSEHITDVEGVKELLPHYALYYDCLMKPNARSVLTALKKTADLDFHTIATGHGPMLVDNTKEWVDLYKSWSDKATQKLGPSVAIFWVSNYGQSERLAQIFAHGVTSTSAVVEMHDLNAVDIHDITECLARNEISEGSLSSIIASAKEKKHRFAVLESAGPEQEPAEIIRQRFASQQIPEAAPTMSVAQDTVTPQVMQGFEEQGMKLGQLLTQAQKLDKARKRDKDVERALGRMASSLYIVTAVKAGVRHAMVASWVTAASKSPLGISLTIAKDRAMEPLLRVGDQFNINFLEDGRSLTMMKHFLKKFPAGVDRLEGIDAIPSPGTGAAVLREACAYLECRIVSRMDASDHWVAYAHVIGGTVSKKEAEVATHRRKVATYY</sequence>
<dbReference type="SMART" id="SM00903">
    <property type="entry name" value="Flavin_Reduct"/>
    <property type="match status" value="1"/>
</dbReference>
<dbReference type="InterPro" id="IPR051285">
    <property type="entry name" value="NADH_oxidoreductase_modular"/>
</dbReference>
<feature type="domain" description="Metallo-beta-lactamase" evidence="5">
    <location>
        <begin position="96"/>
        <end position="290"/>
    </location>
</feature>
<dbReference type="Gene3D" id="3.60.15.10">
    <property type="entry name" value="Ribonuclease Z/Hydroxyacylglutathione hydrolase-like"/>
    <property type="match status" value="1"/>
</dbReference>
<dbReference type="InterPro" id="IPR012349">
    <property type="entry name" value="Split_barrel_FMN-bd"/>
</dbReference>
<dbReference type="Pfam" id="PF01613">
    <property type="entry name" value="Flavin_Reduct"/>
    <property type="match status" value="1"/>
</dbReference>
<protein>
    <recommendedName>
        <fullName evidence="9">Flavodoxin-like domain-containing protein</fullName>
    </recommendedName>
</protein>
<dbReference type="InterPro" id="IPR002563">
    <property type="entry name" value="Flavin_Rdtase-like_dom"/>
</dbReference>
<accession>A0ABN9U125</accession>
<proteinExistence type="predicted"/>
<evidence type="ECO:0000256" key="2">
    <source>
        <dbReference type="ARBA" id="ARBA00022723"/>
    </source>
</evidence>
<dbReference type="Pfam" id="PF19583">
    <property type="entry name" value="ODP"/>
    <property type="match status" value="1"/>
</dbReference>
<keyword evidence="8" id="KW-1185">Reference proteome</keyword>
<dbReference type="PANTHER" id="PTHR32145:SF11">
    <property type="entry name" value="DIFLAVIN FLAVOPROTEIN A 2-RELATED"/>
    <property type="match status" value="1"/>
</dbReference>
<dbReference type="EMBL" id="CAUYUJ010015293">
    <property type="protein sequence ID" value="CAK0852097.1"/>
    <property type="molecule type" value="Genomic_DNA"/>
</dbReference>
<evidence type="ECO:0000259" key="6">
    <source>
        <dbReference type="SMART" id="SM00903"/>
    </source>
</evidence>
<dbReference type="InterPro" id="IPR045761">
    <property type="entry name" value="ODP_dom"/>
</dbReference>
<dbReference type="Proteomes" id="UP001189429">
    <property type="component" value="Unassembled WGS sequence"/>
</dbReference>
<dbReference type="Gene3D" id="2.30.110.10">
    <property type="entry name" value="Electron Transport, Fmn-binding Protein, Chain A"/>
    <property type="match status" value="1"/>
</dbReference>
<dbReference type="InterPro" id="IPR001279">
    <property type="entry name" value="Metallo-B-lactamas"/>
</dbReference>
<reference evidence="7" key="1">
    <citation type="submission" date="2023-10" db="EMBL/GenBank/DDBJ databases">
        <authorList>
            <person name="Chen Y."/>
            <person name="Shah S."/>
            <person name="Dougan E. K."/>
            <person name="Thang M."/>
            <person name="Chan C."/>
        </authorList>
    </citation>
    <scope>NUCLEOTIDE SEQUENCE [LARGE SCALE GENOMIC DNA]</scope>
</reference>
<name>A0ABN9U125_9DINO</name>
<keyword evidence="4" id="KW-0408">Iron</keyword>
<keyword evidence="2" id="KW-0479">Metal-binding</keyword>
<dbReference type="SUPFAM" id="SSF52218">
    <property type="entry name" value="Flavoproteins"/>
    <property type="match status" value="1"/>
</dbReference>
<comment type="caution">
    <text evidence="7">The sequence shown here is derived from an EMBL/GenBank/DDBJ whole genome shotgun (WGS) entry which is preliminary data.</text>
</comment>
<evidence type="ECO:0000259" key="5">
    <source>
        <dbReference type="SMART" id="SM00849"/>
    </source>
</evidence>
<dbReference type="Gene3D" id="3.40.50.360">
    <property type="match status" value="1"/>
</dbReference>
<organism evidence="7 8">
    <name type="scientific">Prorocentrum cordatum</name>
    <dbReference type="NCBI Taxonomy" id="2364126"/>
    <lineage>
        <taxon>Eukaryota</taxon>
        <taxon>Sar</taxon>
        <taxon>Alveolata</taxon>
        <taxon>Dinophyceae</taxon>
        <taxon>Prorocentrales</taxon>
        <taxon>Prorocentraceae</taxon>
        <taxon>Prorocentrum</taxon>
    </lineage>
</organism>
<dbReference type="PANTHER" id="PTHR32145">
    <property type="entry name" value="DIFLAVIN FLAVOPROTEIN A 2-RELATED"/>
    <property type="match status" value="1"/>
</dbReference>
<evidence type="ECO:0000256" key="1">
    <source>
        <dbReference type="ARBA" id="ARBA00022448"/>
    </source>
</evidence>
<evidence type="ECO:0000313" key="8">
    <source>
        <dbReference type="Proteomes" id="UP001189429"/>
    </source>
</evidence>
<dbReference type="InterPro" id="IPR036866">
    <property type="entry name" value="RibonucZ/Hydroxyglut_hydro"/>
</dbReference>
<feature type="domain" description="Flavin reductase like" evidence="6">
    <location>
        <begin position="468"/>
        <end position="616"/>
    </location>
</feature>
<evidence type="ECO:0000313" key="7">
    <source>
        <dbReference type="EMBL" id="CAK0852097.1"/>
    </source>
</evidence>
<dbReference type="InterPro" id="IPR029039">
    <property type="entry name" value="Flavoprotein-like_sf"/>
</dbReference>